<evidence type="ECO:0000256" key="7">
    <source>
        <dbReference type="SAM" id="Coils"/>
    </source>
</evidence>
<keyword evidence="11" id="KW-1185">Reference proteome</keyword>
<evidence type="ECO:0000259" key="9">
    <source>
        <dbReference type="Pfam" id="PF13742"/>
    </source>
</evidence>
<protein>
    <recommendedName>
        <fullName evidence="5">Exodeoxyribonuclease 7 large subunit</fullName>
        <ecNumber evidence="5">3.1.11.6</ecNumber>
    </recommendedName>
    <alternativeName>
        <fullName evidence="5">Exodeoxyribonuclease VII large subunit</fullName>
        <shortName evidence="5">Exonuclease VII large subunit</shortName>
    </alternativeName>
</protein>
<sequence>MLFNRPLSVSELNKHTKDLLETHFLSVEVTGEVSGFVAAASGHWYFTLKDSKAQVKCAMFRGQNRSVIRPPKNGDKVKIQARVTLYEARGDFQLVANALEHDGTGALLAAYERLKLKLEQEGLFAPGHKKLIPAFAREIGVITSPTGAAIQDILHVTQRRFPLANITLYPTQVQGSDAPLQIMSALHSAISQNKCDVLIIGRGGGSIEDLWCFNDEQLARMIYSCPIPIISAVGHEVDFTISDFVADLRAPTPSAAAEVVTPDQFEWQTRFANQQKRLIYAIRQKLKLLHHQLAVQSSNLRSPKQKLERDAQRLDELNFRLKAAIRQTLSSLENKQALLEQQVLKHHPKQKLSNHKGNLRQLEQRLQRAIQQRLISKRSEFQSLIKSLQLISPLNTLERGYSITSSNGKIVQQSDQVTVGEKIDVQLKKGKIEASVTRVE</sequence>
<dbReference type="EC" id="3.1.11.6" evidence="5"/>
<dbReference type="PANTHER" id="PTHR30008">
    <property type="entry name" value="EXODEOXYRIBONUCLEASE 7 LARGE SUBUNIT"/>
    <property type="match status" value="1"/>
</dbReference>
<evidence type="ECO:0000256" key="4">
    <source>
        <dbReference type="ARBA" id="ARBA00022839"/>
    </source>
</evidence>
<keyword evidence="2 5" id="KW-0540">Nuclease</keyword>
<comment type="similarity">
    <text evidence="5 6">Belongs to the XseA family.</text>
</comment>
<dbReference type="InterPro" id="IPR003753">
    <property type="entry name" value="Exonuc_VII_L"/>
</dbReference>
<dbReference type="GO" id="GO:0008855">
    <property type="term" value="F:exodeoxyribonuclease VII activity"/>
    <property type="evidence" value="ECO:0007669"/>
    <property type="project" value="UniProtKB-EC"/>
</dbReference>
<comment type="subunit">
    <text evidence="5">Heterooligomer composed of large and small subunits.</text>
</comment>
<feature type="coiled-coil region" evidence="7">
    <location>
        <begin position="304"/>
        <end position="379"/>
    </location>
</feature>
<evidence type="ECO:0000313" key="11">
    <source>
        <dbReference type="Proteomes" id="UP001595476"/>
    </source>
</evidence>
<gene>
    <name evidence="5 10" type="primary">xseA</name>
    <name evidence="10" type="ORF">ACFOEK_04215</name>
</gene>
<dbReference type="EMBL" id="JBHRSZ010000002">
    <property type="protein sequence ID" value="MFC3150221.1"/>
    <property type="molecule type" value="Genomic_DNA"/>
</dbReference>
<organism evidence="10 11">
    <name type="scientific">Litoribrevibacter euphylliae</name>
    <dbReference type="NCBI Taxonomy" id="1834034"/>
    <lineage>
        <taxon>Bacteria</taxon>
        <taxon>Pseudomonadati</taxon>
        <taxon>Pseudomonadota</taxon>
        <taxon>Gammaproteobacteria</taxon>
        <taxon>Oceanospirillales</taxon>
        <taxon>Oceanospirillaceae</taxon>
        <taxon>Litoribrevibacter</taxon>
    </lineage>
</organism>
<dbReference type="CDD" id="cd04489">
    <property type="entry name" value="ExoVII_LU_OBF"/>
    <property type="match status" value="1"/>
</dbReference>
<dbReference type="InterPro" id="IPR025824">
    <property type="entry name" value="OB-fold_nuc-bd_dom"/>
</dbReference>
<comment type="catalytic activity">
    <reaction evidence="5 6">
        <text>Exonucleolytic cleavage in either 5'- to 3'- or 3'- to 5'-direction to yield nucleoside 5'-phosphates.</text>
        <dbReference type="EC" id="3.1.11.6"/>
    </reaction>
</comment>
<keyword evidence="4 5" id="KW-0269">Exonuclease</keyword>
<evidence type="ECO:0000256" key="3">
    <source>
        <dbReference type="ARBA" id="ARBA00022801"/>
    </source>
</evidence>
<dbReference type="PANTHER" id="PTHR30008:SF0">
    <property type="entry name" value="EXODEOXYRIBONUCLEASE 7 LARGE SUBUNIT"/>
    <property type="match status" value="1"/>
</dbReference>
<comment type="subcellular location">
    <subcellularLocation>
        <location evidence="5 6">Cytoplasm</location>
    </subcellularLocation>
</comment>
<dbReference type="NCBIfam" id="TIGR00237">
    <property type="entry name" value="xseA"/>
    <property type="match status" value="1"/>
</dbReference>
<comment type="function">
    <text evidence="5">Bidirectionally degrades single-stranded DNA into large acid-insoluble oligonucleotides, which are then degraded further into small acid-soluble oligonucleotides.</text>
</comment>
<keyword evidence="7" id="KW-0175">Coiled coil</keyword>
<evidence type="ECO:0000313" key="10">
    <source>
        <dbReference type="EMBL" id="MFC3150221.1"/>
    </source>
</evidence>
<evidence type="ECO:0000256" key="2">
    <source>
        <dbReference type="ARBA" id="ARBA00022722"/>
    </source>
</evidence>
<dbReference type="Pfam" id="PF02601">
    <property type="entry name" value="Exonuc_VII_L"/>
    <property type="match status" value="1"/>
</dbReference>
<evidence type="ECO:0000256" key="5">
    <source>
        <dbReference type="HAMAP-Rule" id="MF_00378"/>
    </source>
</evidence>
<dbReference type="HAMAP" id="MF_00378">
    <property type="entry name" value="Exonuc_7_L"/>
    <property type="match status" value="1"/>
</dbReference>
<dbReference type="RefSeq" id="WP_386716622.1">
    <property type="nucleotide sequence ID" value="NZ_JBHRSZ010000002.1"/>
</dbReference>
<keyword evidence="1 5" id="KW-0963">Cytoplasm</keyword>
<reference evidence="11" key="1">
    <citation type="journal article" date="2019" name="Int. J. Syst. Evol. Microbiol.">
        <title>The Global Catalogue of Microorganisms (GCM) 10K type strain sequencing project: providing services to taxonomists for standard genome sequencing and annotation.</title>
        <authorList>
            <consortium name="The Broad Institute Genomics Platform"/>
            <consortium name="The Broad Institute Genome Sequencing Center for Infectious Disease"/>
            <person name="Wu L."/>
            <person name="Ma J."/>
        </authorList>
    </citation>
    <scope>NUCLEOTIDE SEQUENCE [LARGE SCALE GENOMIC DNA]</scope>
    <source>
        <strain evidence="11">KCTC 52438</strain>
    </source>
</reference>
<dbReference type="InterPro" id="IPR020579">
    <property type="entry name" value="Exonuc_VII_lsu_C"/>
</dbReference>
<dbReference type="Pfam" id="PF13742">
    <property type="entry name" value="tRNA_anti_2"/>
    <property type="match status" value="1"/>
</dbReference>
<feature type="domain" description="OB-fold nucleic acid binding" evidence="9">
    <location>
        <begin position="7"/>
        <end position="99"/>
    </location>
</feature>
<evidence type="ECO:0000259" key="8">
    <source>
        <dbReference type="Pfam" id="PF02601"/>
    </source>
</evidence>
<feature type="domain" description="Exonuclease VII large subunit C-terminal" evidence="8">
    <location>
        <begin position="123"/>
        <end position="434"/>
    </location>
</feature>
<accession>A0ABV7HF95</accession>
<name>A0ABV7HF95_9GAMM</name>
<proteinExistence type="inferred from homology"/>
<keyword evidence="3 5" id="KW-0378">Hydrolase</keyword>
<evidence type="ECO:0000256" key="6">
    <source>
        <dbReference type="RuleBase" id="RU004355"/>
    </source>
</evidence>
<dbReference type="Proteomes" id="UP001595476">
    <property type="component" value="Unassembled WGS sequence"/>
</dbReference>
<dbReference type="Gene3D" id="2.40.50.1010">
    <property type="match status" value="1"/>
</dbReference>
<evidence type="ECO:0000256" key="1">
    <source>
        <dbReference type="ARBA" id="ARBA00022490"/>
    </source>
</evidence>
<comment type="caution">
    <text evidence="10">The sequence shown here is derived from an EMBL/GenBank/DDBJ whole genome shotgun (WGS) entry which is preliminary data.</text>
</comment>